<evidence type="ECO:0000313" key="1">
    <source>
        <dbReference type="EMBL" id="TJX06541.1"/>
    </source>
</evidence>
<proteinExistence type="predicted"/>
<dbReference type="EMBL" id="SUQX01000003">
    <property type="protein sequence ID" value="TJX06541.1"/>
    <property type="molecule type" value="Genomic_DNA"/>
</dbReference>
<dbReference type="Proteomes" id="UP000307092">
    <property type="component" value="Unassembled WGS sequence"/>
</dbReference>
<sequence length="51" mass="5746">MAKIKARRVCKWFSFDNGVRTVSAQCADKCPRLCACPGILRQQSFYIAHAV</sequence>
<evidence type="ECO:0000313" key="2">
    <source>
        <dbReference type="Proteomes" id="UP000307092"/>
    </source>
</evidence>
<name>A0AAX2TS51_NEIGO</name>
<comment type="caution">
    <text evidence="1">The sequence shown here is derived from an EMBL/GenBank/DDBJ whole genome shotgun (WGS) entry which is preliminary data.</text>
</comment>
<dbReference type="AlphaFoldDB" id="A0AAX2TS51"/>
<accession>A0AAX2TS51</accession>
<reference evidence="1 2" key="1">
    <citation type="submission" date="2019-04" db="EMBL/GenBank/DDBJ databases">
        <title>The CDC panel for molecular diagnostics of ciprofloxacin resistance and its use for research and clinical development.</title>
        <authorList>
            <person name="Liu H."/>
            <person name="Tang K."/>
            <person name="Pham C."/>
            <person name="Schmerer M."/>
        </authorList>
    </citation>
    <scope>NUCLEOTIDE SEQUENCE [LARGE SCALE GENOMIC DNA]</scope>
    <source>
        <strain evidence="1 2">LRRBGS_0742</strain>
    </source>
</reference>
<gene>
    <name evidence="1" type="ORF">E8M63_02910</name>
</gene>
<organism evidence="1 2">
    <name type="scientific">Neisseria gonorrhoeae</name>
    <dbReference type="NCBI Taxonomy" id="485"/>
    <lineage>
        <taxon>Bacteria</taxon>
        <taxon>Pseudomonadati</taxon>
        <taxon>Pseudomonadota</taxon>
        <taxon>Betaproteobacteria</taxon>
        <taxon>Neisseriales</taxon>
        <taxon>Neisseriaceae</taxon>
        <taxon>Neisseria</taxon>
    </lineage>
</organism>
<protein>
    <submittedName>
        <fullName evidence="1">Uncharacterized protein</fullName>
    </submittedName>
</protein>